<organism evidence="1 2">
    <name type="scientific">Nannochloropsis gaditana</name>
    <dbReference type="NCBI Taxonomy" id="72520"/>
    <lineage>
        <taxon>Eukaryota</taxon>
        <taxon>Sar</taxon>
        <taxon>Stramenopiles</taxon>
        <taxon>Ochrophyta</taxon>
        <taxon>Eustigmatophyceae</taxon>
        <taxon>Eustigmatales</taxon>
        <taxon>Monodopsidaceae</taxon>
        <taxon>Nannochloropsis</taxon>
    </lineage>
</organism>
<dbReference type="InterPro" id="IPR036265">
    <property type="entry name" value="HIT-like_sf"/>
</dbReference>
<dbReference type="EMBL" id="AZIL01000114">
    <property type="protein sequence ID" value="EWM29911.1"/>
    <property type="molecule type" value="Genomic_DNA"/>
</dbReference>
<name>W7UAU6_9STRA</name>
<evidence type="ECO:0000313" key="2">
    <source>
        <dbReference type="Proteomes" id="UP000019335"/>
    </source>
</evidence>
<keyword evidence="2" id="KW-1185">Reference proteome</keyword>
<dbReference type="Proteomes" id="UP000019335">
    <property type="component" value="Chromosome 2"/>
</dbReference>
<dbReference type="OrthoDB" id="10348395at2759"/>
<gene>
    <name evidence="1" type="ORF">Naga_100035g27</name>
</gene>
<proteinExistence type="predicted"/>
<sequence length="478" mass="53648">MIAYHLGFPFSYRRLMLRPKRQELRNLALCSSLFLLLCRPCLSFSSLCRSFLPDTGSFSNEVQCNDRGIKWPLEFQYCLPENWGLQCGTCLQTCYFIPTFNDSYFLPFKYTFPSLKSFAQTCDVRTKGNNYNESDLGVYCCRPCKLYRLITEHCDAVHKTQNGEDQTCFEENKNTQAGLTFLRAQSSLDNSEETPHWLFIPPAPNRGIEDTRTDASLFQQAWRLAMDPSQYLKPIVHKSHGADGAQLFNSSVIPGKMGRTNVAIGINQADLRTQHQAHIHYAALPIPFRRHLNENARIPSGLKTCTVVSGFMYGEQNVTYFGWLFPWDLALLPEGKKYQAEKNKTGDVTAPLWTLRNLVLDMCPQLLDTLVKDALGMPILDPPTLPHAPVGSHPFAHAGDFQMAQVAVIIAPTTTLDPNTQRPSGHYVLMGSTATRFHAESLLCTQAAIDGIGSKKGWDPVTDCPVTAKEWPEPEGGR</sequence>
<dbReference type="Gene3D" id="3.30.428.30">
    <property type="entry name" value="HIT family - CDH-like"/>
    <property type="match status" value="1"/>
</dbReference>
<accession>W7UAU6</accession>
<dbReference type="SUPFAM" id="SSF54197">
    <property type="entry name" value="HIT-like"/>
    <property type="match status" value="1"/>
</dbReference>
<dbReference type="AlphaFoldDB" id="W7UAU6"/>
<comment type="caution">
    <text evidence="1">The sequence shown here is derived from an EMBL/GenBank/DDBJ whole genome shotgun (WGS) entry which is preliminary data.</text>
</comment>
<protein>
    <submittedName>
        <fullName evidence="1">CDP-diacylglycerol pyrophosphatase</fullName>
    </submittedName>
</protein>
<evidence type="ECO:0000313" key="1">
    <source>
        <dbReference type="EMBL" id="EWM29911.1"/>
    </source>
</evidence>
<reference evidence="1 2" key="1">
    <citation type="journal article" date="2014" name="Mol. Plant">
        <title>Chromosome Scale Genome Assembly and Transcriptome Profiling of Nannochloropsis gaditana in Nitrogen Depletion.</title>
        <authorList>
            <person name="Corteggiani Carpinelli E."/>
            <person name="Telatin A."/>
            <person name="Vitulo N."/>
            <person name="Forcato C."/>
            <person name="D'Angelo M."/>
            <person name="Schiavon R."/>
            <person name="Vezzi A."/>
            <person name="Giacometti G.M."/>
            <person name="Morosinotto T."/>
            <person name="Valle G."/>
        </authorList>
    </citation>
    <scope>NUCLEOTIDE SEQUENCE [LARGE SCALE GENOMIC DNA]</scope>
    <source>
        <strain evidence="1 2">B-31</strain>
    </source>
</reference>